<dbReference type="Proteomes" id="UP001154282">
    <property type="component" value="Unassembled WGS sequence"/>
</dbReference>
<feature type="transmembrane region" description="Helical" evidence="7">
    <location>
        <begin position="121"/>
        <end position="144"/>
    </location>
</feature>
<dbReference type="EMBL" id="CAMGYJ010000007">
    <property type="protein sequence ID" value="CAI0444425.1"/>
    <property type="molecule type" value="Genomic_DNA"/>
</dbReference>
<dbReference type="PRINTS" id="PR00783">
    <property type="entry name" value="MINTRINSICP"/>
</dbReference>
<evidence type="ECO:0000256" key="5">
    <source>
        <dbReference type="ARBA" id="ARBA00023136"/>
    </source>
</evidence>
<dbReference type="InterPro" id="IPR022357">
    <property type="entry name" value="MIP_CS"/>
</dbReference>
<dbReference type="AlphaFoldDB" id="A0AAV0MDR1"/>
<evidence type="ECO:0008006" key="10">
    <source>
        <dbReference type="Google" id="ProtNLM"/>
    </source>
</evidence>
<keyword evidence="9" id="KW-1185">Reference proteome</keyword>
<dbReference type="PANTHER" id="PTHR45724:SF19">
    <property type="entry name" value="AQUAPORIN NIP6-1"/>
    <property type="match status" value="1"/>
</dbReference>
<dbReference type="InterPro" id="IPR000425">
    <property type="entry name" value="MIP"/>
</dbReference>
<comment type="caution">
    <text evidence="8">The sequence shown here is derived from an EMBL/GenBank/DDBJ whole genome shotgun (WGS) entry which is preliminary data.</text>
</comment>
<evidence type="ECO:0000256" key="1">
    <source>
        <dbReference type="ARBA" id="ARBA00004141"/>
    </source>
</evidence>
<proteinExistence type="inferred from homology"/>
<feature type="transmembrane region" description="Helical" evidence="7">
    <location>
        <begin position="81"/>
        <end position="101"/>
    </location>
</feature>
<dbReference type="PANTHER" id="PTHR45724">
    <property type="entry name" value="AQUAPORIN NIP2-1"/>
    <property type="match status" value="1"/>
</dbReference>
<evidence type="ECO:0000256" key="3">
    <source>
        <dbReference type="ARBA" id="ARBA00022692"/>
    </source>
</evidence>
<evidence type="ECO:0000313" key="8">
    <source>
        <dbReference type="EMBL" id="CAI0444425.1"/>
    </source>
</evidence>
<evidence type="ECO:0000256" key="2">
    <source>
        <dbReference type="ARBA" id="ARBA00022448"/>
    </source>
</evidence>
<comment type="similarity">
    <text evidence="6">Belongs to the MIP/aquaporin (TC 1.A.8) family.</text>
</comment>
<gene>
    <name evidence="8" type="ORF">LITE_LOCUS28103</name>
</gene>
<dbReference type="PROSITE" id="PS00221">
    <property type="entry name" value="MIP"/>
    <property type="match status" value="1"/>
</dbReference>
<evidence type="ECO:0000256" key="6">
    <source>
        <dbReference type="RuleBase" id="RU000477"/>
    </source>
</evidence>
<dbReference type="SUPFAM" id="SSF81338">
    <property type="entry name" value="Aquaporin-like"/>
    <property type="match status" value="1"/>
</dbReference>
<dbReference type="Pfam" id="PF00230">
    <property type="entry name" value="MIP"/>
    <property type="match status" value="1"/>
</dbReference>
<reference evidence="8" key="1">
    <citation type="submission" date="2022-08" db="EMBL/GenBank/DDBJ databases">
        <authorList>
            <person name="Gutierrez-Valencia J."/>
        </authorList>
    </citation>
    <scope>NUCLEOTIDE SEQUENCE</scope>
</reference>
<evidence type="ECO:0000256" key="4">
    <source>
        <dbReference type="ARBA" id="ARBA00022989"/>
    </source>
</evidence>
<comment type="subcellular location">
    <subcellularLocation>
        <location evidence="1">Membrane</location>
        <topology evidence="1">Multi-pass membrane protein</topology>
    </subcellularLocation>
</comment>
<keyword evidence="2 6" id="KW-0813">Transport</keyword>
<sequence length="198" mass="20701">MKKVGAELIGTLILMIAGIGTAIVNQNSKGGSATLQAAASAGLAAAIVVQSTSHISGAHLNPAITIALAASRRFAWKQVPLYIATHVAASISAAMLLAVLFGPVRSGAGTNVPSGGNLQAFAMEFLITFILMFVVSAVTHTRTVSTSSVLTRKKLCNAIADRYESLVLAYIVAFVTSMCCIRVLSWPESLLTHWILCT</sequence>
<name>A0AAV0MDR1_9ROSI</name>
<dbReference type="GO" id="GO:0015267">
    <property type="term" value="F:channel activity"/>
    <property type="evidence" value="ECO:0007669"/>
    <property type="project" value="InterPro"/>
</dbReference>
<dbReference type="Gene3D" id="1.20.1080.10">
    <property type="entry name" value="Glycerol uptake facilitator protein"/>
    <property type="match status" value="1"/>
</dbReference>
<protein>
    <recommendedName>
        <fullName evidence="10">Aquaporin</fullName>
    </recommendedName>
</protein>
<feature type="transmembrane region" description="Helical" evidence="7">
    <location>
        <begin position="165"/>
        <end position="184"/>
    </location>
</feature>
<keyword evidence="4 7" id="KW-1133">Transmembrane helix</keyword>
<dbReference type="InterPro" id="IPR023271">
    <property type="entry name" value="Aquaporin-like"/>
</dbReference>
<accession>A0AAV0MDR1</accession>
<keyword evidence="3 6" id="KW-0812">Transmembrane</keyword>
<dbReference type="InterPro" id="IPR034294">
    <property type="entry name" value="Aquaporin_transptr"/>
</dbReference>
<keyword evidence="5 7" id="KW-0472">Membrane</keyword>
<evidence type="ECO:0000313" key="9">
    <source>
        <dbReference type="Proteomes" id="UP001154282"/>
    </source>
</evidence>
<dbReference type="GO" id="GO:0016020">
    <property type="term" value="C:membrane"/>
    <property type="evidence" value="ECO:0007669"/>
    <property type="project" value="UniProtKB-SubCell"/>
</dbReference>
<feature type="transmembrane region" description="Helical" evidence="7">
    <location>
        <begin position="6"/>
        <end position="24"/>
    </location>
</feature>
<organism evidence="8 9">
    <name type="scientific">Linum tenue</name>
    <dbReference type="NCBI Taxonomy" id="586396"/>
    <lineage>
        <taxon>Eukaryota</taxon>
        <taxon>Viridiplantae</taxon>
        <taxon>Streptophyta</taxon>
        <taxon>Embryophyta</taxon>
        <taxon>Tracheophyta</taxon>
        <taxon>Spermatophyta</taxon>
        <taxon>Magnoliopsida</taxon>
        <taxon>eudicotyledons</taxon>
        <taxon>Gunneridae</taxon>
        <taxon>Pentapetalae</taxon>
        <taxon>rosids</taxon>
        <taxon>fabids</taxon>
        <taxon>Malpighiales</taxon>
        <taxon>Linaceae</taxon>
        <taxon>Linum</taxon>
    </lineage>
</organism>
<evidence type="ECO:0000256" key="7">
    <source>
        <dbReference type="SAM" id="Phobius"/>
    </source>
</evidence>